<dbReference type="PANTHER" id="PTHR24107:SF18">
    <property type="match status" value="1"/>
</dbReference>
<dbReference type="EMBL" id="JALLBG020000050">
    <property type="protein sequence ID" value="KAL3769810.1"/>
    <property type="molecule type" value="Genomic_DNA"/>
</dbReference>
<sequence length="347" mass="37163">MAKKGKEGAVVLEPGSDPQILYKNYVKECSTVGIEPFGQLKNALLNEENPNRGKQIILSQSPTVGGPTLGPDGCRALINAMIGRVPFTAVQDIRICSKIEDGGAAAIGTLLSATAKKNVVNPNDASTVPPEWKLDYIELINNDIGSVGALALGRSLCVGMNRTLATLVLDFNKTLGSDGVEALCKGLKTNSTLKKLSLRYCGMDKRSGKPIADVLRFKRTALIFLELSNNQLGGLGLFDLCDGLGENTSLKTLRLAENSIGQTDDDAKALGKFAGVLVRHMSIIAVDLLYNHIGTHGGTLLLPAVTDNTRIIEFKVDPRMDNALFQSLFRVSMSSKKKAVGKKVKPK</sequence>
<keyword evidence="2" id="KW-0963">Cytoplasm</keyword>
<dbReference type="InterPro" id="IPR052410">
    <property type="entry name" value="DRC5"/>
</dbReference>
<evidence type="ECO:0000313" key="4">
    <source>
        <dbReference type="EMBL" id="KAL3769810.1"/>
    </source>
</evidence>
<dbReference type="Pfam" id="PF13516">
    <property type="entry name" value="LRR_6"/>
    <property type="match status" value="2"/>
</dbReference>
<dbReference type="PANTHER" id="PTHR24107">
    <property type="entry name" value="YNEIN REGULATORY COMPLEX SUBUNIT 5"/>
    <property type="match status" value="1"/>
</dbReference>
<keyword evidence="5" id="KW-1185">Reference proteome</keyword>
<dbReference type="Gene3D" id="3.80.10.10">
    <property type="entry name" value="Ribonuclease Inhibitor"/>
    <property type="match status" value="2"/>
</dbReference>
<gene>
    <name evidence="4" type="ORF">ACHAWU_010318</name>
</gene>
<evidence type="ECO:0000256" key="3">
    <source>
        <dbReference type="ARBA" id="ARBA00023212"/>
    </source>
</evidence>
<reference evidence="4 5" key="1">
    <citation type="submission" date="2024-10" db="EMBL/GenBank/DDBJ databases">
        <title>Updated reference genomes for cyclostephanoid diatoms.</title>
        <authorList>
            <person name="Roberts W.R."/>
            <person name="Alverson A.J."/>
        </authorList>
    </citation>
    <scope>NUCLEOTIDE SEQUENCE [LARGE SCALE GENOMIC DNA]</scope>
    <source>
        <strain evidence="4 5">AJA232-27</strain>
    </source>
</reference>
<dbReference type="InterPro" id="IPR032675">
    <property type="entry name" value="LRR_dom_sf"/>
</dbReference>
<name>A0ABD3N127_9STRA</name>
<proteinExistence type="predicted"/>
<dbReference type="SUPFAM" id="SSF52047">
    <property type="entry name" value="RNI-like"/>
    <property type="match status" value="1"/>
</dbReference>
<comment type="caution">
    <text evidence="4">The sequence shown here is derived from an EMBL/GenBank/DDBJ whole genome shotgun (WGS) entry which is preliminary data.</text>
</comment>
<dbReference type="AlphaFoldDB" id="A0ABD3N127"/>
<accession>A0ABD3N127</accession>
<organism evidence="4 5">
    <name type="scientific">Discostella pseudostelligera</name>
    <dbReference type="NCBI Taxonomy" id="259834"/>
    <lineage>
        <taxon>Eukaryota</taxon>
        <taxon>Sar</taxon>
        <taxon>Stramenopiles</taxon>
        <taxon>Ochrophyta</taxon>
        <taxon>Bacillariophyta</taxon>
        <taxon>Coscinodiscophyceae</taxon>
        <taxon>Thalassiosirophycidae</taxon>
        <taxon>Stephanodiscales</taxon>
        <taxon>Stephanodiscaceae</taxon>
        <taxon>Discostella</taxon>
    </lineage>
</organism>
<evidence type="ECO:0000256" key="1">
    <source>
        <dbReference type="ARBA" id="ARBA00004245"/>
    </source>
</evidence>
<keyword evidence="3" id="KW-0206">Cytoskeleton</keyword>
<dbReference type="Proteomes" id="UP001530293">
    <property type="component" value="Unassembled WGS sequence"/>
</dbReference>
<evidence type="ECO:0000256" key="2">
    <source>
        <dbReference type="ARBA" id="ARBA00022490"/>
    </source>
</evidence>
<dbReference type="GO" id="GO:0005856">
    <property type="term" value="C:cytoskeleton"/>
    <property type="evidence" value="ECO:0007669"/>
    <property type="project" value="UniProtKB-SubCell"/>
</dbReference>
<comment type="subcellular location">
    <subcellularLocation>
        <location evidence="1">Cytoplasm</location>
        <location evidence="1">Cytoskeleton</location>
    </subcellularLocation>
</comment>
<evidence type="ECO:0000313" key="5">
    <source>
        <dbReference type="Proteomes" id="UP001530293"/>
    </source>
</evidence>
<dbReference type="InterPro" id="IPR001611">
    <property type="entry name" value="Leu-rich_rpt"/>
</dbReference>
<dbReference type="SMART" id="SM00368">
    <property type="entry name" value="LRR_RI"/>
    <property type="match status" value="4"/>
</dbReference>
<protein>
    <submittedName>
        <fullName evidence="4">Uncharacterized protein</fullName>
    </submittedName>
</protein>